<keyword evidence="3 10" id="KW-1134">Transmembrane beta strand</keyword>
<keyword evidence="5" id="KW-0732">Signal</keyword>
<sequence>MGKKGGKMLPIIIFSQILWIDEIVVTATRFPDPILRVPVSVALITAKDFEAEFDLVGGLSNYAGIMGYSYGYGSLSTIGLRGLPSDQTLVLIDGLSVNSIATGVGDISFIPVDLIERVEVVKGPASSIYGGNATGGVINIKLRRDNFIKTGIGNNGFWALHTSGSVGELFHVLGGGTHWDGDRTNDDMSRYFITGGVKFGAIGLDLRYGEKRFGVPGPVPGDIIPEFGDSTASAIGDREFDQRIIPNLQFSFKPLPNVSIANNLYLNYTRIDFRTYYRNYYPSFPALENDYYRMATVGDEVITGVDFPFNNRLSIGLTYDYDTLDCRMVVDNDSTKERVSKLTWQKGNHRIGIFIEDRQTISTVDLFFALRYDRDKRFPARLSPAAGLSILLTDRIRLRTHWGMAYRRPTFNDLYWPNAGNPDLIPETGVGLESGFDLFLPHDFILSVTGFFRKVTDKIAWVPTGSLWSPQNINEARSTGGEMSITGRVYDLINLRLDYTYLNPEQINSEPVYYDTATNTYQLEEKRRPLINTPKHSARLKVSVDLGRVRTGLSHRYISARQNYYLDYSNFPEISYRKKVLSPTGNTNFFLALSSGNFDISFTIINLLDRRDPIQFGNSIDDQDYPRPGRSFRFELSQRI</sequence>
<dbReference type="Pfam" id="PF07715">
    <property type="entry name" value="Plug"/>
    <property type="match status" value="1"/>
</dbReference>
<accession>A0A660SFP8</accession>
<evidence type="ECO:0000313" key="15">
    <source>
        <dbReference type="Proteomes" id="UP000268469"/>
    </source>
</evidence>
<gene>
    <name evidence="14" type="ORF">DRP53_08045</name>
</gene>
<keyword evidence="4 10" id="KW-0812">Transmembrane</keyword>
<evidence type="ECO:0000256" key="1">
    <source>
        <dbReference type="ARBA" id="ARBA00004571"/>
    </source>
</evidence>
<evidence type="ECO:0000259" key="12">
    <source>
        <dbReference type="Pfam" id="PF00593"/>
    </source>
</evidence>
<comment type="subcellular location">
    <subcellularLocation>
        <location evidence="1 10">Cell outer membrane</location>
        <topology evidence="1 10">Multi-pass membrane protein</topology>
    </subcellularLocation>
</comment>
<evidence type="ECO:0000256" key="8">
    <source>
        <dbReference type="ARBA" id="ARBA00023170"/>
    </source>
</evidence>
<dbReference type="PROSITE" id="PS52016">
    <property type="entry name" value="TONB_DEPENDENT_REC_3"/>
    <property type="match status" value="1"/>
</dbReference>
<dbReference type="Gene3D" id="2.170.130.10">
    <property type="entry name" value="TonB-dependent receptor, plug domain"/>
    <property type="match status" value="1"/>
</dbReference>
<evidence type="ECO:0000256" key="2">
    <source>
        <dbReference type="ARBA" id="ARBA00022448"/>
    </source>
</evidence>
<evidence type="ECO:0000256" key="6">
    <source>
        <dbReference type="ARBA" id="ARBA00023077"/>
    </source>
</evidence>
<evidence type="ECO:0000256" key="10">
    <source>
        <dbReference type="PROSITE-ProRule" id="PRU01360"/>
    </source>
</evidence>
<evidence type="ECO:0000256" key="9">
    <source>
        <dbReference type="ARBA" id="ARBA00023237"/>
    </source>
</evidence>
<dbReference type="GO" id="GO:0009279">
    <property type="term" value="C:cell outer membrane"/>
    <property type="evidence" value="ECO:0007669"/>
    <property type="project" value="UniProtKB-SubCell"/>
</dbReference>
<evidence type="ECO:0000256" key="7">
    <source>
        <dbReference type="ARBA" id="ARBA00023136"/>
    </source>
</evidence>
<dbReference type="InterPro" id="IPR012910">
    <property type="entry name" value="Plug_dom"/>
</dbReference>
<dbReference type="CDD" id="cd01347">
    <property type="entry name" value="ligand_gated_channel"/>
    <property type="match status" value="1"/>
</dbReference>
<dbReference type="Gene3D" id="2.40.170.20">
    <property type="entry name" value="TonB-dependent receptor, beta-barrel domain"/>
    <property type="match status" value="1"/>
</dbReference>
<feature type="domain" description="TonB-dependent receptor plug" evidence="13">
    <location>
        <begin position="35"/>
        <end position="137"/>
    </location>
</feature>
<evidence type="ECO:0008006" key="16">
    <source>
        <dbReference type="Google" id="ProtNLM"/>
    </source>
</evidence>
<evidence type="ECO:0000256" key="3">
    <source>
        <dbReference type="ARBA" id="ARBA00022452"/>
    </source>
</evidence>
<protein>
    <recommendedName>
        <fullName evidence="16">TonB-dependent receptor</fullName>
    </recommendedName>
</protein>
<reference evidence="14 15" key="1">
    <citation type="submission" date="2018-06" db="EMBL/GenBank/DDBJ databases">
        <title>Extensive metabolic versatility and redundancy in microbially diverse, dynamic hydrothermal sediments.</title>
        <authorList>
            <person name="Dombrowski N."/>
            <person name="Teske A."/>
            <person name="Baker B.J."/>
        </authorList>
    </citation>
    <scope>NUCLEOTIDE SEQUENCE [LARGE SCALE GENOMIC DNA]</scope>
    <source>
        <strain evidence="14">B36_G15</strain>
    </source>
</reference>
<evidence type="ECO:0000256" key="11">
    <source>
        <dbReference type="RuleBase" id="RU003357"/>
    </source>
</evidence>
<evidence type="ECO:0000313" key="14">
    <source>
        <dbReference type="EMBL" id="RKX69507.1"/>
    </source>
</evidence>
<evidence type="ECO:0000256" key="5">
    <source>
        <dbReference type="ARBA" id="ARBA00022729"/>
    </source>
</evidence>
<keyword evidence="7 10" id="KW-0472">Membrane</keyword>
<keyword evidence="9 10" id="KW-0998">Cell outer membrane</keyword>
<organism evidence="14 15">
    <name type="scientific">candidate division WOR-3 bacterium</name>
    <dbReference type="NCBI Taxonomy" id="2052148"/>
    <lineage>
        <taxon>Bacteria</taxon>
        <taxon>Bacteria division WOR-3</taxon>
    </lineage>
</organism>
<proteinExistence type="inferred from homology"/>
<name>A0A660SFP8_UNCW3</name>
<dbReference type="PANTHER" id="PTHR30069:SF29">
    <property type="entry name" value="HEMOGLOBIN AND HEMOGLOBIN-HAPTOGLOBIN-BINDING PROTEIN 1-RELATED"/>
    <property type="match status" value="1"/>
</dbReference>
<dbReference type="AlphaFoldDB" id="A0A660SFP8"/>
<dbReference type="InterPro" id="IPR000531">
    <property type="entry name" value="Beta-barrel_TonB"/>
</dbReference>
<keyword evidence="2 10" id="KW-0813">Transport</keyword>
<dbReference type="Pfam" id="PF00593">
    <property type="entry name" value="TonB_dep_Rec_b-barrel"/>
    <property type="match status" value="1"/>
</dbReference>
<feature type="domain" description="TonB-dependent receptor-like beta-barrel" evidence="12">
    <location>
        <begin position="237"/>
        <end position="607"/>
    </location>
</feature>
<evidence type="ECO:0000256" key="4">
    <source>
        <dbReference type="ARBA" id="ARBA00022692"/>
    </source>
</evidence>
<dbReference type="GO" id="GO:0044718">
    <property type="term" value="P:siderophore transmembrane transport"/>
    <property type="evidence" value="ECO:0007669"/>
    <property type="project" value="TreeGrafter"/>
</dbReference>
<keyword evidence="6 11" id="KW-0798">TonB box</keyword>
<dbReference type="SUPFAM" id="SSF56935">
    <property type="entry name" value="Porins"/>
    <property type="match status" value="1"/>
</dbReference>
<comment type="similarity">
    <text evidence="10 11">Belongs to the TonB-dependent receptor family.</text>
</comment>
<dbReference type="InterPro" id="IPR039426">
    <property type="entry name" value="TonB-dep_rcpt-like"/>
</dbReference>
<dbReference type="EMBL" id="QNBE01000081">
    <property type="protein sequence ID" value="RKX69507.1"/>
    <property type="molecule type" value="Genomic_DNA"/>
</dbReference>
<comment type="caution">
    <text evidence="14">The sequence shown here is derived from an EMBL/GenBank/DDBJ whole genome shotgun (WGS) entry which is preliminary data.</text>
</comment>
<dbReference type="PANTHER" id="PTHR30069">
    <property type="entry name" value="TONB-DEPENDENT OUTER MEMBRANE RECEPTOR"/>
    <property type="match status" value="1"/>
</dbReference>
<dbReference type="InterPro" id="IPR036942">
    <property type="entry name" value="Beta-barrel_TonB_sf"/>
</dbReference>
<dbReference type="InterPro" id="IPR037066">
    <property type="entry name" value="Plug_dom_sf"/>
</dbReference>
<evidence type="ECO:0000259" key="13">
    <source>
        <dbReference type="Pfam" id="PF07715"/>
    </source>
</evidence>
<dbReference type="GO" id="GO:0015344">
    <property type="term" value="F:siderophore uptake transmembrane transporter activity"/>
    <property type="evidence" value="ECO:0007669"/>
    <property type="project" value="TreeGrafter"/>
</dbReference>
<keyword evidence="8" id="KW-0675">Receptor</keyword>
<dbReference type="Proteomes" id="UP000268469">
    <property type="component" value="Unassembled WGS sequence"/>
</dbReference>